<sequence>MCRSHVRVWTIVSSSSTEVHLRDNIMEGEPDTTPPPLIPPFPRDSRGSLEVFNPSSSSSSSSSTLNTSTSPFRSQHTWQSWIDPSGGTTLEPEPVPNSPPSPP</sequence>
<name>A0A314U5V2_PRUYE</name>
<feature type="compositionally biased region" description="Low complexity" evidence="1">
    <location>
        <begin position="55"/>
        <end position="70"/>
    </location>
</feature>
<dbReference type="Proteomes" id="UP000250321">
    <property type="component" value="Unassembled WGS sequence"/>
</dbReference>
<organism evidence="2 3">
    <name type="scientific">Prunus yedoensis var. nudiflora</name>
    <dbReference type="NCBI Taxonomy" id="2094558"/>
    <lineage>
        <taxon>Eukaryota</taxon>
        <taxon>Viridiplantae</taxon>
        <taxon>Streptophyta</taxon>
        <taxon>Embryophyta</taxon>
        <taxon>Tracheophyta</taxon>
        <taxon>Spermatophyta</taxon>
        <taxon>Magnoliopsida</taxon>
        <taxon>eudicotyledons</taxon>
        <taxon>Gunneridae</taxon>
        <taxon>Pentapetalae</taxon>
        <taxon>rosids</taxon>
        <taxon>fabids</taxon>
        <taxon>Rosales</taxon>
        <taxon>Rosaceae</taxon>
        <taxon>Amygdaloideae</taxon>
        <taxon>Amygdaleae</taxon>
        <taxon>Prunus</taxon>
    </lineage>
</organism>
<dbReference type="STRING" id="2094558.A0A314U5V2"/>
<comment type="caution">
    <text evidence="2">The sequence shown here is derived from an EMBL/GenBank/DDBJ whole genome shotgun (WGS) entry which is preliminary data.</text>
</comment>
<feature type="region of interest" description="Disordered" evidence="1">
    <location>
        <begin position="26"/>
        <end position="103"/>
    </location>
</feature>
<feature type="compositionally biased region" description="Pro residues" evidence="1">
    <location>
        <begin position="32"/>
        <end position="42"/>
    </location>
</feature>
<proteinExistence type="predicted"/>
<reference evidence="2 3" key="1">
    <citation type="submission" date="2018-02" db="EMBL/GenBank/DDBJ databases">
        <title>Draft genome of wild Prunus yedoensis var. nudiflora.</title>
        <authorList>
            <person name="Baek S."/>
            <person name="Kim J.-H."/>
            <person name="Choi K."/>
            <person name="Kim G.-B."/>
            <person name="Cho A."/>
            <person name="Jang H."/>
            <person name="Shin C.-H."/>
            <person name="Yu H.-J."/>
            <person name="Mun J.-H."/>
        </authorList>
    </citation>
    <scope>NUCLEOTIDE SEQUENCE [LARGE SCALE GENOMIC DNA]</scope>
    <source>
        <strain evidence="3">cv. Jeju island</strain>
        <tissue evidence="2">Leaf</tissue>
    </source>
</reference>
<evidence type="ECO:0000256" key="1">
    <source>
        <dbReference type="SAM" id="MobiDB-lite"/>
    </source>
</evidence>
<keyword evidence="3" id="KW-1185">Reference proteome</keyword>
<gene>
    <name evidence="2" type="ORF">Pyn_32804</name>
</gene>
<feature type="compositionally biased region" description="Polar residues" evidence="1">
    <location>
        <begin position="71"/>
        <end position="88"/>
    </location>
</feature>
<dbReference type="AlphaFoldDB" id="A0A314U5V2"/>
<evidence type="ECO:0000313" key="2">
    <source>
        <dbReference type="EMBL" id="PQM32621.1"/>
    </source>
</evidence>
<dbReference type="EMBL" id="PJQY01004005">
    <property type="protein sequence ID" value="PQM32621.1"/>
    <property type="molecule type" value="Genomic_DNA"/>
</dbReference>
<evidence type="ECO:0000313" key="3">
    <source>
        <dbReference type="Proteomes" id="UP000250321"/>
    </source>
</evidence>
<feature type="compositionally biased region" description="Pro residues" evidence="1">
    <location>
        <begin position="93"/>
        <end position="103"/>
    </location>
</feature>
<accession>A0A314U5V2</accession>
<protein>
    <submittedName>
        <fullName evidence="2">Uncharacterized protein</fullName>
    </submittedName>
</protein>